<dbReference type="RefSeq" id="WP_022736623.1">
    <property type="nucleotide sequence ID" value="NZ_PVTZ01000001.1"/>
</dbReference>
<organism evidence="1 2">
    <name type="scientific">Laceyella sediminis</name>
    <dbReference type="NCBI Taxonomy" id="573074"/>
    <lineage>
        <taxon>Bacteria</taxon>
        <taxon>Bacillati</taxon>
        <taxon>Bacillota</taxon>
        <taxon>Bacilli</taxon>
        <taxon>Bacillales</taxon>
        <taxon>Thermoactinomycetaceae</taxon>
        <taxon>Laceyella</taxon>
    </lineage>
</organism>
<evidence type="ECO:0000313" key="1">
    <source>
        <dbReference type="EMBL" id="PRZ17105.1"/>
    </source>
</evidence>
<evidence type="ECO:0000313" key="2">
    <source>
        <dbReference type="Proteomes" id="UP000238836"/>
    </source>
</evidence>
<name>A0ABX5EWD4_9BACL</name>
<comment type="caution">
    <text evidence="1">The sequence shown here is derived from an EMBL/GenBank/DDBJ whole genome shotgun (WGS) entry which is preliminary data.</text>
</comment>
<dbReference type="Proteomes" id="UP000238836">
    <property type="component" value="Unassembled WGS sequence"/>
</dbReference>
<protein>
    <submittedName>
        <fullName evidence="1">Uncharacterized protein</fullName>
    </submittedName>
</protein>
<accession>A0ABX5EWD4</accession>
<dbReference type="EMBL" id="PVTZ01000001">
    <property type="protein sequence ID" value="PRZ17105.1"/>
    <property type="molecule type" value="Genomic_DNA"/>
</dbReference>
<sequence length="92" mass="10897">MHDDFASYEAYLERYKMFYDEEGDGRPPIVSREQFAETFRLLKESYQAYEDMIRMGHVDQAANYYTQVINKLENTLAIADASDNFHKQILND</sequence>
<proteinExistence type="predicted"/>
<gene>
    <name evidence="1" type="ORF">CLV36_101199</name>
</gene>
<keyword evidence="2" id="KW-1185">Reference proteome</keyword>
<reference evidence="1 2" key="1">
    <citation type="submission" date="2018-03" db="EMBL/GenBank/DDBJ databases">
        <title>Genomic Encyclopedia of Archaeal and Bacterial Type Strains, Phase II (KMG-II): from individual species to whole genera.</title>
        <authorList>
            <person name="Goeker M."/>
        </authorList>
    </citation>
    <scope>NUCLEOTIDE SEQUENCE [LARGE SCALE GENOMIC DNA]</scope>
    <source>
        <strain evidence="1 2">RHA1</strain>
    </source>
</reference>